<keyword evidence="4 5" id="KW-0720">Serine protease</keyword>
<dbReference type="Gene3D" id="3.40.50.200">
    <property type="entry name" value="Peptidase S8/S53 domain"/>
    <property type="match status" value="1"/>
</dbReference>
<evidence type="ECO:0000313" key="10">
    <source>
        <dbReference type="Proteomes" id="UP000245771"/>
    </source>
</evidence>
<protein>
    <submittedName>
        <fullName evidence="9">Putative PRB1-protease B, vacuolar</fullName>
    </submittedName>
</protein>
<evidence type="ECO:0000256" key="1">
    <source>
        <dbReference type="ARBA" id="ARBA00011073"/>
    </source>
</evidence>
<keyword evidence="3 5" id="KW-0378">Hydrolase</keyword>
<dbReference type="GeneID" id="37019466"/>
<dbReference type="InterPro" id="IPR023828">
    <property type="entry name" value="Peptidase_S8_Ser-AS"/>
</dbReference>
<dbReference type="FunCoup" id="A0A316VBI9">
    <property type="interactions" value="21"/>
</dbReference>
<dbReference type="OrthoDB" id="206201at2759"/>
<dbReference type="InterPro" id="IPR037045">
    <property type="entry name" value="S8pro/Inhibitor_I9_sf"/>
</dbReference>
<dbReference type="AlphaFoldDB" id="A0A316VBI9"/>
<keyword evidence="2 5" id="KW-0645">Protease</keyword>
<evidence type="ECO:0000313" key="9">
    <source>
        <dbReference type="EMBL" id="PWN35027.1"/>
    </source>
</evidence>
<dbReference type="GO" id="GO:0006508">
    <property type="term" value="P:proteolysis"/>
    <property type="evidence" value="ECO:0007669"/>
    <property type="project" value="UniProtKB-KW"/>
</dbReference>
<dbReference type="InterPro" id="IPR036852">
    <property type="entry name" value="Peptidase_S8/S53_dom_sf"/>
</dbReference>
<dbReference type="InterPro" id="IPR034193">
    <property type="entry name" value="PCSK9_ProteinaseK-like"/>
</dbReference>
<evidence type="ECO:0000256" key="3">
    <source>
        <dbReference type="ARBA" id="ARBA00022801"/>
    </source>
</evidence>
<dbReference type="InterPro" id="IPR023827">
    <property type="entry name" value="Peptidase_S8_Asp-AS"/>
</dbReference>
<dbReference type="Gene3D" id="3.30.70.80">
    <property type="entry name" value="Peptidase S8 propeptide/proteinase inhibitor I9"/>
    <property type="match status" value="1"/>
</dbReference>
<dbReference type="PROSITE" id="PS51892">
    <property type="entry name" value="SUBTILASE"/>
    <property type="match status" value="1"/>
</dbReference>
<dbReference type="EMBL" id="KZ819603">
    <property type="protein sequence ID" value="PWN35027.1"/>
    <property type="molecule type" value="Genomic_DNA"/>
</dbReference>
<dbReference type="PANTHER" id="PTHR43806">
    <property type="entry name" value="PEPTIDASE S8"/>
    <property type="match status" value="1"/>
</dbReference>
<evidence type="ECO:0000259" key="7">
    <source>
        <dbReference type="Pfam" id="PF00082"/>
    </source>
</evidence>
<dbReference type="FunFam" id="3.40.50.200:FF:000007">
    <property type="entry name" value="Subtilisin-like serine protease"/>
    <property type="match status" value="1"/>
</dbReference>
<dbReference type="SUPFAM" id="SSF52743">
    <property type="entry name" value="Subtilisin-like"/>
    <property type="match status" value="1"/>
</dbReference>
<accession>A0A316VBI9</accession>
<dbReference type="SUPFAM" id="SSF54897">
    <property type="entry name" value="Protease propeptides/inhibitors"/>
    <property type="match status" value="1"/>
</dbReference>
<evidence type="ECO:0000256" key="4">
    <source>
        <dbReference type="ARBA" id="ARBA00022825"/>
    </source>
</evidence>
<dbReference type="RefSeq" id="XP_025355329.1">
    <property type="nucleotide sequence ID" value="XM_025497685.1"/>
</dbReference>
<dbReference type="PRINTS" id="PR00723">
    <property type="entry name" value="SUBTILISIN"/>
</dbReference>
<evidence type="ECO:0000256" key="2">
    <source>
        <dbReference type="ARBA" id="ARBA00022670"/>
    </source>
</evidence>
<evidence type="ECO:0000256" key="6">
    <source>
        <dbReference type="RuleBase" id="RU003355"/>
    </source>
</evidence>
<feature type="active site" description="Charge relay system" evidence="5">
    <location>
        <position position="227"/>
    </location>
</feature>
<dbReference type="Pfam" id="PF00082">
    <property type="entry name" value="Peptidase_S8"/>
    <property type="match status" value="1"/>
</dbReference>
<dbReference type="PROSITE" id="PS00137">
    <property type="entry name" value="SUBTILASE_HIS"/>
    <property type="match status" value="1"/>
</dbReference>
<dbReference type="InterPro" id="IPR015500">
    <property type="entry name" value="Peptidase_S8_subtilisin-rel"/>
</dbReference>
<feature type="domain" description="Inhibitor I9" evidence="8">
    <location>
        <begin position="43"/>
        <end position="124"/>
    </location>
</feature>
<dbReference type="Pfam" id="PF05922">
    <property type="entry name" value="Inhibitor_I9"/>
    <property type="match status" value="1"/>
</dbReference>
<dbReference type="CDD" id="cd04077">
    <property type="entry name" value="Peptidases_S8_PCSK9_ProteinaseK_like"/>
    <property type="match status" value="1"/>
</dbReference>
<dbReference type="InParanoid" id="A0A316VBI9"/>
<dbReference type="STRING" id="1280837.A0A316VBI9"/>
<name>A0A316VBI9_9BASI</name>
<dbReference type="PANTHER" id="PTHR43806:SF11">
    <property type="entry name" value="CEREVISIN-RELATED"/>
    <property type="match status" value="1"/>
</dbReference>
<evidence type="ECO:0000256" key="5">
    <source>
        <dbReference type="PROSITE-ProRule" id="PRU01240"/>
    </source>
</evidence>
<reference evidence="9 10" key="1">
    <citation type="journal article" date="2018" name="Mol. Biol. Evol.">
        <title>Broad Genomic Sampling Reveals a Smut Pathogenic Ancestry of the Fungal Clade Ustilaginomycotina.</title>
        <authorList>
            <person name="Kijpornyongpan T."/>
            <person name="Mondo S.J."/>
            <person name="Barry K."/>
            <person name="Sandor L."/>
            <person name="Lee J."/>
            <person name="Lipzen A."/>
            <person name="Pangilinan J."/>
            <person name="LaButti K."/>
            <person name="Hainaut M."/>
            <person name="Henrissat B."/>
            <person name="Grigoriev I.V."/>
            <person name="Spatafora J.W."/>
            <person name="Aime M.C."/>
        </authorList>
    </citation>
    <scope>NUCLEOTIDE SEQUENCE [LARGE SCALE GENOMIC DNA]</scope>
    <source>
        <strain evidence="9 10">MCA 3882</strain>
    </source>
</reference>
<sequence length="533" mass="56164">MAMPLSKSGIPLAFVPQQLHYDTPHAPATFHAQESRKHIQGHYMVILKNGVDATTFLAHREAVASAQDSTTARLAQGEAKGIRHIFDSQGVMQGYSGSFTPDVLAYIRAHPEVEYVEQDSIVTTQEMEDDGRNVWQEDYPPSIKASSDGISAQQIERLSPWGLVRISHREGVSFKNFGQYLYNVHGGEGVTAYVIDTGINIYHDEFEGRARWGKTMPDDADVDGNGHGTHCAGTIGSNKYGVAKKAELVAVKVLGSGGSGSMSDVTGGVLWAVEDAKAKTKAMAANPSSAAAKKHRGFVANMSLGGGRSPSLDKAVNGAVTSGLHFAVAAGNENQDACNVSPAGAENPVTVGASTLDDLRASFSNVGKCVDVFAPGLNIKSTWNTGNTSTNIISGTSMATPHVVGMLAYLLSIYGSDEFTKINDVLPSGHPLDIAAANSFDISDFSTSIAGKLTNLLPIPALALEFVGGLFGGNKHQQVQLLAPTPKPPGVGSVLHPFDLKKAMAKLSTPGVLKDVNGSPNLLIFNNATKDSP</sequence>
<comment type="similarity">
    <text evidence="1 5 6">Belongs to the peptidase S8 family.</text>
</comment>
<organism evidence="9 10">
    <name type="scientific">Meira miltonrushii</name>
    <dbReference type="NCBI Taxonomy" id="1280837"/>
    <lineage>
        <taxon>Eukaryota</taxon>
        <taxon>Fungi</taxon>
        <taxon>Dikarya</taxon>
        <taxon>Basidiomycota</taxon>
        <taxon>Ustilaginomycotina</taxon>
        <taxon>Exobasidiomycetes</taxon>
        <taxon>Exobasidiales</taxon>
        <taxon>Brachybasidiaceae</taxon>
        <taxon>Meira</taxon>
    </lineage>
</organism>
<dbReference type="PROSITE" id="PS00138">
    <property type="entry name" value="SUBTILASE_SER"/>
    <property type="match status" value="1"/>
</dbReference>
<feature type="active site" description="Charge relay system" evidence="5">
    <location>
        <position position="397"/>
    </location>
</feature>
<dbReference type="InterPro" id="IPR010259">
    <property type="entry name" value="S8pro/Inhibitor_I9"/>
</dbReference>
<dbReference type="Proteomes" id="UP000245771">
    <property type="component" value="Unassembled WGS sequence"/>
</dbReference>
<proteinExistence type="inferred from homology"/>
<keyword evidence="10" id="KW-1185">Reference proteome</keyword>
<dbReference type="GO" id="GO:0005615">
    <property type="term" value="C:extracellular space"/>
    <property type="evidence" value="ECO:0007669"/>
    <property type="project" value="TreeGrafter"/>
</dbReference>
<dbReference type="GO" id="GO:0004252">
    <property type="term" value="F:serine-type endopeptidase activity"/>
    <property type="evidence" value="ECO:0007669"/>
    <property type="project" value="UniProtKB-UniRule"/>
</dbReference>
<gene>
    <name evidence="9" type="ORF">FA14DRAFT_154456</name>
</gene>
<feature type="active site" description="Charge relay system" evidence="5">
    <location>
        <position position="196"/>
    </location>
</feature>
<feature type="domain" description="Peptidase S8/S53" evidence="7">
    <location>
        <begin position="187"/>
        <end position="416"/>
    </location>
</feature>
<dbReference type="InterPro" id="IPR022398">
    <property type="entry name" value="Peptidase_S8_His-AS"/>
</dbReference>
<dbReference type="InterPro" id="IPR000209">
    <property type="entry name" value="Peptidase_S8/S53_dom"/>
</dbReference>
<evidence type="ECO:0000259" key="8">
    <source>
        <dbReference type="Pfam" id="PF05922"/>
    </source>
</evidence>
<dbReference type="PROSITE" id="PS00136">
    <property type="entry name" value="SUBTILASE_ASP"/>
    <property type="match status" value="1"/>
</dbReference>
<dbReference type="InterPro" id="IPR050131">
    <property type="entry name" value="Peptidase_S8_subtilisin-like"/>
</dbReference>